<gene>
    <name evidence="2" type="ORF">CHARACLAT_008927</name>
</gene>
<evidence type="ECO:0000256" key="1">
    <source>
        <dbReference type="SAM" id="Phobius"/>
    </source>
</evidence>
<reference evidence="2 3" key="1">
    <citation type="submission" date="2021-06" db="EMBL/GenBank/DDBJ databases">
        <authorList>
            <person name="Palmer J.M."/>
        </authorList>
    </citation>
    <scope>NUCLEOTIDE SEQUENCE [LARGE SCALE GENOMIC DNA]</scope>
    <source>
        <strain evidence="2 3">CL_MEX2019</strain>
        <tissue evidence="2">Muscle</tissue>
    </source>
</reference>
<sequence length="111" mass="12501">FYSYFWAQGAAPPNSTEREGFCVRSTVRWSRAISPAFELNDYTSSNYSTWTESRWKEIKGRIFLVASHDLEMLTLGVGIGVLLTSLLLTYIISSKADILFSSGREPTTATY</sequence>
<name>A0ABU7D584_9TELE</name>
<feature type="non-terminal residue" evidence="2">
    <location>
        <position position="1"/>
    </location>
</feature>
<keyword evidence="3" id="KW-1185">Reference proteome</keyword>
<protein>
    <recommendedName>
        <fullName evidence="4">Nicastrin</fullName>
    </recommendedName>
</protein>
<comment type="caution">
    <text evidence="2">The sequence shown here is derived from an EMBL/GenBank/DDBJ whole genome shotgun (WGS) entry which is preliminary data.</text>
</comment>
<keyword evidence="1" id="KW-0812">Transmembrane</keyword>
<feature type="transmembrane region" description="Helical" evidence="1">
    <location>
        <begin position="72"/>
        <end position="92"/>
    </location>
</feature>
<dbReference type="EMBL" id="JAHUTJ010016926">
    <property type="protein sequence ID" value="MED6270306.1"/>
    <property type="molecule type" value="Genomic_DNA"/>
</dbReference>
<evidence type="ECO:0000313" key="2">
    <source>
        <dbReference type="EMBL" id="MED6270306.1"/>
    </source>
</evidence>
<evidence type="ECO:0008006" key="4">
    <source>
        <dbReference type="Google" id="ProtNLM"/>
    </source>
</evidence>
<dbReference type="InterPro" id="IPR008710">
    <property type="entry name" value="Nicastrin"/>
</dbReference>
<keyword evidence="1" id="KW-0472">Membrane</keyword>
<accession>A0ABU7D584</accession>
<organism evidence="2 3">
    <name type="scientific">Characodon lateralis</name>
    <dbReference type="NCBI Taxonomy" id="208331"/>
    <lineage>
        <taxon>Eukaryota</taxon>
        <taxon>Metazoa</taxon>
        <taxon>Chordata</taxon>
        <taxon>Craniata</taxon>
        <taxon>Vertebrata</taxon>
        <taxon>Euteleostomi</taxon>
        <taxon>Actinopterygii</taxon>
        <taxon>Neopterygii</taxon>
        <taxon>Teleostei</taxon>
        <taxon>Neoteleostei</taxon>
        <taxon>Acanthomorphata</taxon>
        <taxon>Ovalentaria</taxon>
        <taxon>Atherinomorphae</taxon>
        <taxon>Cyprinodontiformes</taxon>
        <taxon>Goodeidae</taxon>
        <taxon>Characodon</taxon>
    </lineage>
</organism>
<proteinExistence type="predicted"/>
<dbReference type="Proteomes" id="UP001352852">
    <property type="component" value="Unassembled WGS sequence"/>
</dbReference>
<dbReference type="PANTHER" id="PTHR21092">
    <property type="entry name" value="NICASTRIN"/>
    <property type="match status" value="1"/>
</dbReference>
<keyword evidence="1" id="KW-1133">Transmembrane helix</keyword>
<dbReference type="PANTHER" id="PTHR21092:SF0">
    <property type="entry name" value="NICASTRIN"/>
    <property type="match status" value="1"/>
</dbReference>
<evidence type="ECO:0000313" key="3">
    <source>
        <dbReference type="Proteomes" id="UP001352852"/>
    </source>
</evidence>